<evidence type="ECO:0000256" key="1">
    <source>
        <dbReference type="SAM" id="MobiDB-lite"/>
    </source>
</evidence>
<gene>
    <name evidence="2" type="ORF">JTE90_004146</name>
</gene>
<organism evidence="2 3">
    <name type="scientific">Oedothorax gibbosus</name>
    <dbReference type="NCBI Taxonomy" id="931172"/>
    <lineage>
        <taxon>Eukaryota</taxon>
        <taxon>Metazoa</taxon>
        <taxon>Ecdysozoa</taxon>
        <taxon>Arthropoda</taxon>
        <taxon>Chelicerata</taxon>
        <taxon>Arachnida</taxon>
        <taxon>Araneae</taxon>
        <taxon>Araneomorphae</taxon>
        <taxon>Entelegynae</taxon>
        <taxon>Araneoidea</taxon>
        <taxon>Linyphiidae</taxon>
        <taxon>Erigoninae</taxon>
        <taxon>Oedothorax</taxon>
    </lineage>
</organism>
<evidence type="ECO:0000313" key="2">
    <source>
        <dbReference type="EMBL" id="KAG8161895.1"/>
    </source>
</evidence>
<reference evidence="2 3" key="1">
    <citation type="journal article" date="2022" name="Nat. Ecol. Evol.">
        <title>A masculinizing supergene underlies an exaggerated male reproductive morph in a spider.</title>
        <authorList>
            <person name="Hendrickx F."/>
            <person name="De Corte Z."/>
            <person name="Sonet G."/>
            <person name="Van Belleghem S.M."/>
            <person name="Kostlbacher S."/>
            <person name="Vangestel C."/>
        </authorList>
    </citation>
    <scope>NUCLEOTIDE SEQUENCE [LARGE SCALE GENOMIC DNA]</scope>
    <source>
        <strain evidence="2">W744_W776</strain>
    </source>
</reference>
<accession>A0AAV6TEV1</accession>
<sequence>MEPSPASVLKALHEVMCFYHQDLHRGGSRRAHARAPSTHATRPSYSLRRKLHEGSSAVAARTEPLRTSTRSFSGIFLPGIVKTFGSQNVCAQNSANSTSERGGSPVRPAREGTGIPMRPTSAGLYFHFAVRLFKTH</sequence>
<dbReference type="EMBL" id="JAFNEN010005754">
    <property type="protein sequence ID" value="KAG8161895.1"/>
    <property type="molecule type" value="Genomic_DNA"/>
</dbReference>
<feature type="compositionally biased region" description="Polar residues" evidence="1">
    <location>
        <begin position="92"/>
        <end position="101"/>
    </location>
</feature>
<dbReference type="AlphaFoldDB" id="A0AAV6TEV1"/>
<name>A0AAV6TEV1_9ARAC</name>
<evidence type="ECO:0000313" key="3">
    <source>
        <dbReference type="Proteomes" id="UP000827092"/>
    </source>
</evidence>
<keyword evidence="3" id="KW-1185">Reference proteome</keyword>
<dbReference type="Proteomes" id="UP000827092">
    <property type="component" value="Unassembled WGS sequence"/>
</dbReference>
<feature type="region of interest" description="Disordered" evidence="1">
    <location>
        <begin position="92"/>
        <end position="116"/>
    </location>
</feature>
<proteinExistence type="predicted"/>
<protein>
    <submittedName>
        <fullName evidence="2">Uncharacterized protein</fullName>
    </submittedName>
</protein>
<comment type="caution">
    <text evidence="2">The sequence shown here is derived from an EMBL/GenBank/DDBJ whole genome shotgun (WGS) entry which is preliminary data.</text>
</comment>